<gene>
    <name evidence="1" type="ORF">CARN8_2480001</name>
</gene>
<dbReference type="AlphaFoldDB" id="A0A3P3ZNA5"/>
<evidence type="ECO:0008006" key="2">
    <source>
        <dbReference type="Google" id="ProtNLM"/>
    </source>
</evidence>
<dbReference type="SUPFAM" id="SSF55961">
    <property type="entry name" value="Bet v1-like"/>
    <property type="match status" value="1"/>
</dbReference>
<reference evidence="1" key="1">
    <citation type="submission" date="2018-10" db="EMBL/GenBank/DDBJ databases">
        <authorList>
            <person name="Plewniak F."/>
        </authorList>
    </citation>
    <scope>NUCLEOTIDE SEQUENCE</scope>
</reference>
<proteinExistence type="predicted"/>
<sequence length="139" mass="16217">MWSRTYSKRVSGLQVNKVWMVWTDVNRWHTWQPDIEYAELNGEFKVGNTFKLKPKNGPQVSIRIIKVEPGRQFTDLTCFPGARMFGCHEFIAYDDELEIRTTMSIEGFLSFLWRKIVAESVAHGMEKQTEALIEKARSV</sequence>
<organism evidence="1">
    <name type="scientific">mine drainage metagenome</name>
    <dbReference type="NCBI Taxonomy" id="410659"/>
    <lineage>
        <taxon>unclassified sequences</taxon>
        <taxon>metagenomes</taxon>
        <taxon>ecological metagenomes</taxon>
    </lineage>
</organism>
<dbReference type="InterPro" id="IPR023393">
    <property type="entry name" value="START-like_dom_sf"/>
</dbReference>
<evidence type="ECO:0000313" key="1">
    <source>
        <dbReference type="EMBL" id="VAY87844.1"/>
    </source>
</evidence>
<dbReference type="EMBL" id="UOYP01000166">
    <property type="protein sequence ID" value="VAY87844.1"/>
    <property type="molecule type" value="Genomic_DNA"/>
</dbReference>
<dbReference type="Gene3D" id="3.30.530.20">
    <property type="match status" value="1"/>
</dbReference>
<protein>
    <recommendedName>
        <fullName evidence="2">Polyketide cyclase / dehydrase and lipid transport</fullName>
    </recommendedName>
</protein>
<accession>A0A3P3ZNA5</accession>
<name>A0A3P3ZNA5_9ZZZZ</name>